<evidence type="ECO:0000313" key="3">
    <source>
        <dbReference type="EMBL" id="MBB4750609.1"/>
    </source>
</evidence>
<dbReference type="EMBL" id="BOMP01000120">
    <property type="protein sequence ID" value="GIE44139.1"/>
    <property type="molecule type" value="Genomic_DNA"/>
</dbReference>
<dbReference type="SUPFAM" id="SSF52540">
    <property type="entry name" value="P-loop containing nucleoside triphosphate hydrolases"/>
    <property type="match status" value="1"/>
</dbReference>
<dbReference type="InterPro" id="IPR054567">
    <property type="entry name" value="NNH7"/>
</dbReference>
<dbReference type="RefSeq" id="WP_188122763.1">
    <property type="nucleotide sequence ID" value="NZ_BOMP01000120.1"/>
</dbReference>
<evidence type="ECO:0000313" key="4">
    <source>
        <dbReference type="Proteomes" id="UP000590511"/>
    </source>
</evidence>
<accession>A0A7W7HHE3</accession>
<dbReference type="InterPro" id="IPR027417">
    <property type="entry name" value="P-loop_NTPase"/>
</dbReference>
<proteinExistence type="predicted"/>
<name>A0A7W7HHE3_9ACTN</name>
<comment type="caution">
    <text evidence="3">The sequence shown here is derived from an EMBL/GenBank/DDBJ whole genome shotgun (WGS) entry which is preliminary data.</text>
</comment>
<protein>
    <recommendedName>
        <fullName evidence="1">NACHT N-terminal Helical domain-containing protein</fullName>
    </recommendedName>
</protein>
<dbReference type="Proteomes" id="UP000590511">
    <property type="component" value="Unassembled WGS sequence"/>
</dbReference>
<evidence type="ECO:0000313" key="5">
    <source>
        <dbReference type="Proteomes" id="UP000631312"/>
    </source>
</evidence>
<dbReference type="EMBL" id="JACHNC010000001">
    <property type="protein sequence ID" value="MBB4750609.1"/>
    <property type="molecule type" value="Genomic_DNA"/>
</dbReference>
<dbReference type="Proteomes" id="UP000631312">
    <property type="component" value="Unassembled WGS sequence"/>
</dbReference>
<feature type="domain" description="NACHT N-terminal Helical" evidence="1">
    <location>
        <begin position="2"/>
        <end position="218"/>
    </location>
</feature>
<dbReference type="AlphaFoldDB" id="A0A7W7HHE3"/>
<evidence type="ECO:0000259" key="1">
    <source>
        <dbReference type="Pfam" id="PF22738"/>
    </source>
</evidence>
<dbReference type="Pfam" id="PF22738">
    <property type="entry name" value="NNH7"/>
    <property type="match status" value="1"/>
</dbReference>
<keyword evidence="5" id="KW-1185">Reference proteome</keyword>
<reference evidence="3 4" key="1">
    <citation type="submission" date="2020-08" db="EMBL/GenBank/DDBJ databases">
        <title>Sequencing the genomes of 1000 actinobacteria strains.</title>
        <authorList>
            <person name="Klenk H.-P."/>
        </authorList>
    </citation>
    <scope>NUCLEOTIDE SEQUENCE [LARGE SCALE GENOMIC DNA]</scope>
    <source>
        <strain evidence="3 4">DSM 43150</strain>
    </source>
</reference>
<sequence length="1094" mass="119973">MARSLSYADAARLLGGPESRVVALLEKTASWLMLGTAPLVSEVLGWFDAKADLARLSHRLVRDLSERRSGLSRYGRTERIEAAHTVIVVAAFFEGLSEVRLPAELTRGEQIALGTGGPAAPGDLVTQIMTAGRLLPGPERSLSDFRRTLRGYYHDLADGLARFLDGLAVVADLTGSDRARIADALTSVALSSTARYDEALLRLSTDFPEVAYWTDRQEQRAVRAALTEMSPVLLAIHTGQAPDQRRAGLAAAYRDDLDRPVVDSGDLPDGITVPTLGEAYLPPRFRVPGDAGQAPVSDDDWWSRLPVRDDLRDFLIGHLTSPRAVQTPLLVLGQPGSGKSVFTRVLSAGLPATEFLPVRVVLRDTPSLDQIQDQVEYAIRDATGERLDWPALVRSAGDALPVVLLDGFDELLQATGVSQTDYLERVAAFQRREAAQGRPVAVVVTSRIAVANRARTPAGTLTIRLEPFDEQQIATWLAVWNRANAAGFAARRLAPLAADSVLTHRHLAEQPLLLLMLALYDADGNALQRVGTSLRQDQLYERLLRSFATREVIKQRPGLPARDLAAAVEEELRRLAVVAFAMFNRSALWVNETDLEADLAGLLGPVHQAPGGLRAALRPAELTLGRFFFVHRARAGAALDAVETYEFLHATFTEFFVARLTWQVLLDVAAQASVSTSPFGPAPVHDDLLRALLSHQPLSRRSTIIDFLTETAWAERHAVRDSLKALLLRLFQALPHSPAGQRYAGYQPSGHGEPSRYAAYSANLLLLLVCVSDRIHASDLFPGRPDIVGDWSSQALLWQSQLTSGSWNSFIERLAVERITTAGGRDIRIGLYIGVWSPSSVNLSWSLGPPAADTDRPVWLRTGFFAEEEERRRTTNFVCLPAGDMTEHLLDALRPGSSDWHLNRFVGLPGSDFEAPVHAILELWFAPSPTAYQRCVQIATCAAPEWAETIQLHCTEAILDRLTTDLAIRPAEATTILEQLGSGSGDSDLERLSPAFWNSDLSQRFLRCVLRFLGRAPETDNRLVQLMHGLLGFKVPRLDAVLLADLLVRLHELGLPIPPGAMPGSREKFESLTRKVARQRPDLVKRLAPLAPDG</sequence>
<evidence type="ECO:0000313" key="2">
    <source>
        <dbReference type="EMBL" id="GIE44139.1"/>
    </source>
</evidence>
<organism evidence="3 4">
    <name type="scientific">Actinoplanes lobatus</name>
    <dbReference type="NCBI Taxonomy" id="113568"/>
    <lineage>
        <taxon>Bacteria</taxon>
        <taxon>Bacillati</taxon>
        <taxon>Actinomycetota</taxon>
        <taxon>Actinomycetes</taxon>
        <taxon>Micromonosporales</taxon>
        <taxon>Micromonosporaceae</taxon>
        <taxon>Actinoplanes</taxon>
    </lineage>
</organism>
<gene>
    <name evidence="2" type="ORF">Alo02nite_70370</name>
    <name evidence="3" type="ORF">BJ964_004770</name>
</gene>
<reference evidence="2 5" key="2">
    <citation type="submission" date="2021-01" db="EMBL/GenBank/DDBJ databases">
        <title>Whole genome shotgun sequence of Actinoplanes lobatus NBRC 12513.</title>
        <authorList>
            <person name="Komaki H."/>
            <person name="Tamura T."/>
        </authorList>
    </citation>
    <scope>NUCLEOTIDE SEQUENCE [LARGE SCALE GENOMIC DNA]</scope>
    <source>
        <strain evidence="2 5">NBRC 12513</strain>
    </source>
</reference>